<gene>
    <name evidence="1" type="ORF">A6V39_05590</name>
</gene>
<dbReference type="AlphaFoldDB" id="A0A1A9QB83"/>
<proteinExistence type="predicted"/>
<reference evidence="2" key="1">
    <citation type="submission" date="2016-04" db="EMBL/GenBank/DDBJ databases">
        <authorList>
            <person name="Quiroz-Castaneda R.E."/>
            <person name="Martinez-Ocampo F."/>
        </authorList>
    </citation>
    <scope>NUCLEOTIDE SEQUENCE [LARGE SCALE GENOMIC DNA]</scope>
    <source>
        <strain evidence="2">INIFAP01</strain>
    </source>
</reference>
<organism evidence="1 2">
    <name type="scientific">Candidatus Mycoplasma haematobovis</name>
    <dbReference type="NCBI Taxonomy" id="432608"/>
    <lineage>
        <taxon>Bacteria</taxon>
        <taxon>Bacillati</taxon>
        <taxon>Mycoplasmatota</taxon>
        <taxon>Mollicutes</taxon>
        <taxon>Mycoplasmataceae</taxon>
        <taxon>Mycoplasma</taxon>
    </lineage>
</organism>
<protein>
    <submittedName>
        <fullName evidence="1">Uncharacterized protein</fullName>
    </submittedName>
</protein>
<evidence type="ECO:0000313" key="1">
    <source>
        <dbReference type="EMBL" id="OAL09723.1"/>
    </source>
</evidence>
<evidence type="ECO:0000313" key="2">
    <source>
        <dbReference type="Proteomes" id="UP000077623"/>
    </source>
</evidence>
<accession>A0A1A9QB83</accession>
<keyword evidence="2" id="KW-1185">Reference proteome</keyword>
<name>A0A1A9QB83_9MOLU</name>
<dbReference type="Proteomes" id="UP000077623">
    <property type="component" value="Unassembled WGS sequence"/>
</dbReference>
<dbReference type="EMBL" id="LWUJ01000018">
    <property type="protein sequence ID" value="OAL09723.1"/>
    <property type="molecule type" value="Genomic_DNA"/>
</dbReference>
<sequence>MKKLKRYGYNADNETLLKIVKIIKSSDYIRDFWDFIAFDKDEVFDILGLSTRQRTLFFLRNFEFYDETALSKKNFRDRYYIVNHILNYAKKKGDWTPI</sequence>
<comment type="caution">
    <text evidence="1">The sequence shown here is derived from an EMBL/GenBank/DDBJ whole genome shotgun (WGS) entry which is preliminary data.</text>
</comment>